<dbReference type="STRING" id="1178516.AWR27_16455"/>
<evidence type="ECO:0000256" key="1">
    <source>
        <dbReference type="ARBA" id="ARBA00004442"/>
    </source>
</evidence>
<dbReference type="SUPFAM" id="SSF56954">
    <property type="entry name" value="Outer membrane efflux proteins (OEP)"/>
    <property type="match status" value="1"/>
</dbReference>
<organism evidence="8 9">
    <name type="scientific">Spirosoma montaniterrae</name>
    <dbReference type="NCBI Taxonomy" id="1178516"/>
    <lineage>
        <taxon>Bacteria</taxon>
        <taxon>Pseudomonadati</taxon>
        <taxon>Bacteroidota</taxon>
        <taxon>Cytophagia</taxon>
        <taxon>Cytophagales</taxon>
        <taxon>Cytophagaceae</taxon>
        <taxon>Spirosoma</taxon>
    </lineage>
</organism>
<evidence type="ECO:0000256" key="7">
    <source>
        <dbReference type="ARBA" id="ARBA00023237"/>
    </source>
</evidence>
<evidence type="ECO:0000256" key="5">
    <source>
        <dbReference type="ARBA" id="ARBA00022692"/>
    </source>
</evidence>
<protein>
    <recommendedName>
        <fullName evidence="10">Transporter</fullName>
    </recommendedName>
</protein>
<dbReference type="GO" id="GO:1990281">
    <property type="term" value="C:efflux pump complex"/>
    <property type="evidence" value="ECO:0007669"/>
    <property type="project" value="TreeGrafter"/>
</dbReference>
<gene>
    <name evidence="8" type="ORF">AWR27_16455</name>
</gene>
<proteinExistence type="inferred from homology"/>
<name>A0A1P9WZG6_9BACT</name>
<dbReference type="InterPro" id="IPR051906">
    <property type="entry name" value="TolC-like"/>
</dbReference>
<accession>A0A1P9WZG6</accession>
<dbReference type="InterPro" id="IPR003423">
    <property type="entry name" value="OMP_efflux"/>
</dbReference>
<evidence type="ECO:0000256" key="3">
    <source>
        <dbReference type="ARBA" id="ARBA00022448"/>
    </source>
</evidence>
<evidence type="ECO:0000256" key="4">
    <source>
        <dbReference type="ARBA" id="ARBA00022452"/>
    </source>
</evidence>
<dbReference type="EMBL" id="CP014263">
    <property type="protein sequence ID" value="AQG80770.1"/>
    <property type="molecule type" value="Genomic_DNA"/>
</dbReference>
<dbReference type="GO" id="GO:0015288">
    <property type="term" value="F:porin activity"/>
    <property type="evidence" value="ECO:0007669"/>
    <property type="project" value="TreeGrafter"/>
</dbReference>
<dbReference type="GO" id="GO:0009279">
    <property type="term" value="C:cell outer membrane"/>
    <property type="evidence" value="ECO:0007669"/>
    <property type="project" value="UniProtKB-SubCell"/>
</dbReference>
<reference evidence="8 9" key="1">
    <citation type="submission" date="2016-01" db="EMBL/GenBank/DDBJ databases">
        <authorList>
            <person name="Oliw E.H."/>
        </authorList>
    </citation>
    <scope>NUCLEOTIDE SEQUENCE [LARGE SCALE GENOMIC DNA]</scope>
    <source>
        <strain evidence="8 9">DY10</strain>
    </source>
</reference>
<dbReference type="RefSeq" id="WP_077132203.1">
    <property type="nucleotide sequence ID" value="NZ_CP014263.1"/>
</dbReference>
<keyword evidence="6" id="KW-0472">Membrane</keyword>
<dbReference type="Gene3D" id="1.20.1600.10">
    <property type="entry name" value="Outer membrane efflux proteins (OEP)"/>
    <property type="match status" value="1"/>
</dbReference>
<dbReference type="KEGG" id="smon:AWR27_16455"/>
<sequence>MVSFGKSAGLSNDTLYLDVNQDIAVQLLPFDDLMKLAIAYSPFIRSQNETTSSLEAAYAMTKAQLLQNVSGFANYSGGNQSIVAVGDPNTNLNQNPLGQFSNGYRAGVSASISLFDLFGRKHVVRQAYHNHRAAIAQKDLAELMLRRELIVLYQDMITSQQILKVRIMEEQASLTALRLAEAENQKGRGTLETLASATSRYYQSKASSEEGKGTFLKNIHTFEAMLGVPIQRLKRY</sequence>
<evidence type="ECO:0000313" key="8">
    <source>
        <dbReference type="EMBL" id="AQG80770.1"/>
    </source>
</evidence>
<dbReference type="OrthoDB" id="935706at2"/>
<dbReference type="Proteomes" id="UP000187941">
    <property type="component" value="Chromosome"/>
</dbReference>
<dbReference type="Pfam" id="PF02321">
    <property type="entry name" value="OEP"/>
    <property type="match status" value="1"/>
</dbReference>
<comment type="similarity">
    <text evidence="2">Belongs to the outer membrane factor (OMF) (TC 1.B.17) family.</text>
</comment>
<keyword evidence="4" id="KW-1134">Transmembrane beta strand</keyword>
<dbReference type="PANTHER" id="PTHR30026:SF20">
    <property type="entry name" value="OUTER MEMBRANE PROTEIN TOLC"/>
    <property type="match status" value="1"/>
</dbReference>
<evidence type="ECO:0008006" key="10">
    <source>
        <dbReference type="Google" id="ProtNLM"/>
    </source>
</evidence>
<comment type="subcellular location">
    <subcellularLocation>
        <location evidence="1">Cell outer membrane</location>
    </subcellularLocation>
</comment>
<dbReference type="PANTHER" id="PTHR30026">
    <property type="entry name" value="OUTER MEMBRANE PROTEIN TOLC"/>
    <property type="match status" value="1"/>
</dbReference>
<evidence type="ECO:0000313" key="9">
    <source>
        <dbReference type="Proteomes" id="UP000187941"/>
    </source>
</evidence>
<keyword evidence="5" id="KW-0812">Transmembrane</keyword>
<keyword evidence="9" id="KW-1185">Reference proteome</keyword>
<keyword evidence="3" id="KW-0813">Transport</keyword>
<evidence type="ECO:0000256" key="2">
    <source>
        <dbReference type="ARBA" id="ARBA00007613"/>
    </source>
</evidence>
<dbReference type="GO" id="GO:0015562">
    <property type="term" value="F:efflux transmembrane transporter activity"/>
    <property type="evidence" value="ECO:0007669"/>
    <property type="project" value="InterPro"/>
</dbReference>
<keyword evidence="7" id="KW-0998">Cell outer membrane</keyword>
<dbReference type="AlphaFoldDB" id="A0A1P9WZG6"/>
<evidence type="ECO:0000256" key="6">
    <source>
        <dbReference type="ARBA" id="ARBA00023136"/>
    </source>
</evidence>